<name>A0A9W9SFI9_9EURO</name>
<evidence type="ECO:0000256" key="1">
    <source>
        <dbReference type="SAM" id="MobiDB-lite"/>
    </source>
</evidence>
<reference evidence="2" key="2">
    <citation type="journal article" date="2023" name="IMA Fungus">
        <title>Comparative genomic study of the Penicillium genus elucidates a diverse pangenome and 15 lateral gene transfer events.</title>
        <authorList>
            <person name="Petersen C."/>
            <person name="Sorensen T."/>
            <person name="Nielsen M.R."/>
            <person name="Sondergaard T.E."/>
            <person name="Sorensen J.L."/>
            <person name="Fitzpatrick D.A."/>
            <person name="Frisvad J.C."/>
            <person name="Nielsen K.L."/>
        </authorList>
    </citation>
    <scope>NUCLEOTIDE SEQUENCE</scope>
    <source>
        <strain evidence="2">IBT 29864</strain>
    </source>
</reference>
<dbReference type="GeneID" id="81437205"/>
<dbReference type="Proteomes" id="UP001147782">
    <property type="component" value="Unassembled WGS sequence"/>
</dbReference>
<dbReference type="PANTHER" id="PTHR38886">
    <property type="entry name" value="SESA DOMAIN-CONTAINING PROTEIN"/>
    <property type="match status" value="1"/>
</dbReference>
<dbReference type="AlphaFoldDB" id="A0A9W9SFI9"/>
<feature type="region of interest" description="Disordered" evidence="1">
    <location>
        <begin position="184"/>
        <end position="205"/>
    </location>
</feature>
<comment type="caution">
    <text evidence="2">The sequence shown here is derived from an EMBL/GenBank/DDBJ whole genome shotgun (WGS) entry which is preliminary data.</text>
</comment>
<organism evidence="2 3">
    <name type="scientific">Penicillium cataractarum</name>
    <dbReference type="NCBI Taxonomy" id="2100454"/>
    <lineage>
        <taxon>Eukaryota</taxon>
        <taxon>Fungi</taxon>
        <taxon>Dikarya</taxon>
        <taxon>Ascomycota</taxon>
        <taxon>Pezizomycotina</taxon>
        <taxon>Eurotiomycetes</taxon>
        <taxon>Eurotiomycetidae</taxon>
        <taxon>Eurotiales</taxon>
        <taxon>Aspergillaceae</taxon>
        <taxon>Penicillium</taxon>
    </lineage>
</organism>
<dbReference type="EMBL" id="JAPZBS010000004">
    <property type="protein sequence ID" value="KAJ5377688.1"/>
    <property type="molecule type" value="Genomic_DNA"/>
</dbReference>
<evidence type="ECO:0008006" key="4">
    <source>
        <dbReference type="Google" id="ProtNLM"/>
    </source>
</evidence>
<gene>
    <name evidence="2" type="ORF">N7496_005097</name>
</gene>
<dbReference type="RefSeq" id="XP_056556551.1">
    <property type="nucleotide sequence ID" value="XM_056698026.1"/>
</dbReference>
<evidence type="ECO:0000313" key="3">
    <source>
        <dbReference type="Proteomes" id="UP001147782"/>
    </source>
</evidence>
<evidence type="ECO:0000313" key="2">
    <source>
        <dbReference type="EMBL" id="KAJ5377688.1"/>
    </source>
</evidence>
<keyword evidence="3" id="KW-1185">Reference proteome</keyword>
<dbReference type="PANTHER" id="PTHR38886:SF1">
    <property type="entry name" value="NACHT-NTPASE AND P-LOOP NTPASES N-TERMINAL DOMAIN-CONTAINING PROTEIN"/>
    <property type="match status" value="1"/>
</dbReference>
<accession>A0A9W9SFI9</accession>
<proteinExistence type="predicted"/>
<dbReference type="OrthoDB" id="5404564at2759"/>
<sequence length="205" mass="23004">MSFGFSVGDIILCTQIAYRLFSSVTDGRKKAVRDLKELEDTLFGLYCALNHLNRDHEVILAKATANSMDNSGQVHVQLGYMIKSCLETLEELDNVTGKYREAAPETARPVVGNQLSISGPSSSRPAKTSLKIQWKRVLWDLRGDSLSKYRTKLQSHTDSINLLLSTFIWQASLRAFLTTGSRANSAQDRYRSHRKRQYTSISKAG</sequence>
<protein>
    <recommendedName>
        <fullName evidence="4">Fungal N-terminal domain-containing protein</fullName>
    </recommendedName>
</protein>
<reference evidence="2" key="1">
    <citation type="submission" date="2022-11" db="EMBL/GenBank/DDBJ databases">
        <authorList>
            <person name="Petersen C."/>
        </authorList>
    </citation>
    <scope>NUCLEOTIDE SEQUENCE</scope>
    <source>
        <strain evidence="2">IBT 29864</strain>
    </source>
</reference>